<evidence type="ECO:0000313" key="2">
    <source>
        <dbReference type="EMBL" id="AWL12827.1"/>
    </source>
</evidence>
<name>A0A2S2E785_9ALTE</name>
<reference evidence="2 3" key="1">
    <citation type="submission" date="2018-05" db="EMBL/GenBank/DDBJ databases">
        <title>Salinimonas sp. HMF8227 Genome sequencing and assembly.</title>
        <authorList>
            <person name="Kang H."/>
            <person name="Kang J."/>
            <person name="Cha I."/>
            <person name="Kim H."/>
            <person name="Joh K."/>
        </authorList>
    </citation>
    <scope>NUCLEOTIDE SEQUENCE [LARGE SCALE GENOMIC DNA]</scope>
    <source>
        <strain evidence="2 3">HMF8227</strain>
    </source>
</reference>
<evidence type="ECO:0000313" key="3">
    <source>
        <dbReference type="Proteomes" id="UP000245728"/>
    </source>
</evidence>
<dbReference type="AlphaFoldDB" id="A0A2S2E785"/>
<proteinExistence type="predicted"/>
<accession>A0A2S2E785</accession>
<dbReference type="Proteomes" id="UP000245728">
    <property type="component" value="Chromosome"/>
</dbReference>
<gene>
    <name evidence="2" type="ORF">HMF8227_02375</name>
</gene>
<evidence type="ECO:0000256" key="1">
    <source>
        <dbReference type="SAM" id="MobiDB-lite"/>
    </source>
</evidence>
<feature type="region of interest" description="Disordered" evidence="1">
    <location>
        <begin position="408"/>
        <end position="453"/>
    </location>
</feature>
<dbReference type="EMBL" id="CP029347">
    <property type="protein sequence ID" value="AWL12827.1"/>
    <property type="molecule type" value="Genomic_DNA"/>
</dbReference>
<keyword evidence="3" id="KW-1185">Reference proteome</keyword>
<dbReference type="OrthoDB" id="5912656at2"/>
<sequence length="453" mass="51521">MNLFSLITRRFRKQPESPPSQPTTETGKRPNPENAVKYLYDQMFCDPELRSSIQDIRQMDKLDARVKKVHKRMARDATKGGLRLIFRGKESSQIQQEWEHYERRLQLNNRLKLESDARGAVMEGNLALQWVVDNQLNVVGAIRMPVETLVPQVTDSGVFKDPQQAYRQVDPINMTSRATFALWQLTVSRLDPDNFDDMGSLGRPYLDATRSVWQKLTMTEEDLVIRRRTRAPQRFSHVLEGASNDELEEYEAKIQGDINDINTDFFSNRKGGVTALGGDSNLDQIADVAHLLDTFFAGAPAPKGLFGYVNDLARDVLEDLKADYFEEIDYLQDVLAFAYEQGFRLQLLLKGINPDSVPFTLQIAERKTETRNQRADLALKYQAIGVPDQMVVETTGLDYGRVKALREQDRKKKDVYPDDNIEDDDKPKSGKVSITPGNAPKKESAIYIKNGGK</sequence>
<evidence type="ECO:0008006" key="4">
    <source>
        <dbReference type="Google" id="ProtNLM"/>
    </source>
</evidence>
<dbReference type="RefSeq" id="WP_109340365.1">
    <property type="nucleotide sequence ID" value="NZ_CP029347.1"/>
</dbReference>
<organism evidence="2 3">
    <name type="scientific">Saliniradius amylolyticus</name>
    <dbReference type="NCBI Taxonomy" id="2183582"/>
    <lineage>
        <taxon>Bacteria</taxon>
        <taxon>Pseudomonadati</taxon>
        <taxon>Pseudomonadota</taxon>
        <taxon>Gammaproteobacteria</taxon>
        <taxon>Alteromonadales</taxon>
        <taxon>Alteromonadaceae</taxon>
        <taxon>Saliniradius</taxon>
    </lineage>
</organism>
<protein>
    <recommendedName>
        <fullName evidence="4">Portal protein</fullName>
    </recommendedName>
</protein>
<dbReference type="KEGG" id="salh:HMF8227_02375"/>
<feature type="region of interest" description="Disordered" evidence="1">
    <location>
        <begin position="1"/>
        <end position="32"/>
    </location>
</feature>